<organism evidence="1 2">
    <name type="scientific">Bagarius yarrelli</name>
    <name type="common">Goonch</name>
    <name type="synonym">Bagrus yarrelli</name>
    <dbReference type="NCBI Taxonomy" id="175774"/>
    <lineage>
        <taxon>Eukaryota</taxon>
        <taxon>Metazoa</taxon>
        <taxon>Chordata</taxon>
        <taxon>Craniata</taxon>
        <taxon>Vertebrata</taxon>
        <taxon>Euteleostomi</taxon>
        <taxon>Actinopterygii</taxon>
        <taxon>Neopterygii</taxon>
        <taxon>Teleostei</taxon>
        <taxon>Ostariophysi</taxon>
        <taxon>Siluriformes</taxon>
        <taxon>Sisoridae</taxon>
        <taxon>Sisorinae</taxon>
        <taxon>Bagarius</taxon>
    </lineage>
</organism>
<name>A0A556U572_BAGYA</name>
<proteinExistence type="predicted"/>
<protein>
    <submittedName>
        <fullName evidence="1">Uncharacterized protein</fullName>
    </submittedName>
</protein>
<accession>A0A556U572</accession>
<keyword evidence="2" id="KW-1185">Reference proteome</keyword>
<dbReference type="AlphaFoldDB" id="A0A556U572"/>
<evidence type="ECO:0000313" key="1">
    <source>
        <dbReference type="EMBL" id="TSM77423.1"/>
    </source>
</evidence>
<reference evidence="1 2" key="1">
    <citation type="journal article" date="2019" name="Genome Biol. Evol.">
        <title>Whole-Genome Sequencing of the Giant Devil Catfish, Bagarius yarrelli.</title>
        <authorList>
            <person name="Jiang W."/>
            <person name="Lv Y."/>
            <person name="Cheng L."/>
            <person name="Yang K."/>
            <person name="Chao B."/>
            <person name="Wang X."/>
            <person name="Li Y."/>
            <person name="Pan X."/>
            <person name="You X."/>
            <person name="Zhang Y."/>
            <person name="Yang J."/>
            <person name="Li J."/>
            <person name="Zhang X."/>
            <person name="Liu S."/>
            <person name="Sun C."/>
            <person name="Yang J."/>
            <person name="Shi Q."/>
        </authorList>
    </citation>
    <scope>NUCLEOTIDE SEQUENCE [LARGE SCALE GENOMIC DNA]</scope>
    <source>
        <strain evidence="1">JWS20170419001</strain>
        <tissue evidence="1">Muscle</tissue>
    </source>
</reference>
<dbReference type="EMBL" id="VCAZ01000049">
    <property type="protein sequence ID" value="TSM77423.1"/>
    <property type="molecule type" value="Genomic_DNA"/>
</dbReference>
<comment type="caution">
    <text evidence="1">The sequence shown here is derived from an EMBL/GenBank/DDBJ whole genome shotgun (WGS) entry which is preliminary data.</text>
</comment>
<dbReference type="Proteomes" id="UP000319801">
    <property type="component" value="Unassembled WGS sequence"/>
</dbReference>
<sequence>MSLWINIDYFSFPTGAEKCDLASSALPYNQGDDERAMLQDETRLDPVLLKGLPSGHASRWHITDAGGCG</sequence>
<evidence type="ECO:0000313" key="2">
    <source>
        <dbReference type="Proteomes" id="UP000319801"/>
    </source>
</evidence>
<gene>
    <name evidence="1" type="ORF">Baya_6173</name>
</gene>